<keyword evidence="4" id="KW-1185">Reference proteome</keyword>
<dbReference type="OrthoDB" id="3177103at2"/>
<protein>
    <submittedName>
        <fullName evidence="3">Glycosyltransferase involved in cell wall bisynthesis</fullName>
    </submittedName>
</protein>
<dbReference type="AlphaFoldDB" id="A0A1I2JER4"/>
<dbReference type="Gene3D" id="3.90.550.10">
    <property type="entry name" value="Spore Coat Polysaccharide Biosynthesis Protein SpsA, Chain A"/>
    <property type="match status" value="1"/>
</dbReference>
<sequence>MNQQQHVAIPEQRHVDAVVSAFPAREARRHAMPRVSVVIPTLNEAKNLPTVFAHLPADLHEVIVVDGRSVDDTIDVARALRPGVRVVLQNRAGKGNAMACGFARATGDIVVMLDADGSADPREIPRFVEALMTGADFAKGTRFANGGGSSDITRVRSWGNRWLNRAANVLFGTRYTDLCYGYNAFWTHCLEALDIDPRPAEEAGRLWGDGFEIETIINTRMAKARMRVTEVPSFEFQRLHGTSNLDTWRDGGRVLRALLVERINGKGVRRTHVFLDNVAVAPPEAGRLQHEAGPRTGTDRS</sequence>
<dbReference type="InterPro" id="IPR050256">
    <property type="entry name" value="Glycosyltransferase_2"/>
</dbReference>
<evidence type="ECO:0000259" key="2">
    <source>
        <dbReference type="Pfam" id="PF00535"/>
    </source>
</evidence>
<dbReference type="STRING" id="1798228.SAMN05216574_115101"/>
<dbReference type="PANTHER" id="PTHR48090">
    <property type="entry name" value="UNDECAPRENYL-PHOSPHATE 4-DEOXY-4-FORMAMIDO-L-ARABINOSE TRANSFERASE-RELATED"/>
    <property type="match status" value="1"/>
</dbReference>
<reference evidence="4" key="1">
    <citation type="submission" date="2016-10" db="EMBL/GenBank/DDBJ databases">
        <authorList>
            <person name="Varghese N."/>
            <person name="Submissions S."/>
        </authorList>
    </citation>
    <scope>NUCLEOTIDE SEQUENCE [LARGE SCALE GENOMIC DNA]</scope>
    <source>
        <strain evidence="4">DSM 46838</strain>
    </source>
</reference>
<dbReference type="Proteomes" id="UP000198589">
    <property type="component" value="Unassembled WGS sequence"/>
</dbReference>
<dbReference type="EMBL" id="FOND01000015">
    <property type="protein sequence ID" value="SFF51141.1"/>
    <property type="molecule type" value="Genomic_DNA"/>
</dbReference>
<comment type="similarity">
    <text evidence="1">Belongs to the glycosyltransferase 2 family.</text>
</comment>
<evidence type="ECO:0000256" key="1">
    <source>
        <dbReference type="ARBA" id="ARBA00006739"/>
    </source>
</evidence>
<organism evidence="3 4">
    <name type="scientific">Blastococcus tunisiensis</name>
    <dbReference type="NCBI Taxonomy" id="1798228"/>
    <lineage>
        <taxon>Bacteria</taxon>
        <taxon>Bacillati</taxon>
        <taxon>Actinomycetota</taxon>
        <taxon>Actinomycetes</taxon>
        <taxon>Geodermatophilales</taxon>
        <taxon>Geodermatophilaceae</taxon>
        <taxon>Blastococcus</taxon>
    </lineage>
</organism>
<dbReference type="InterPro" id="IPR029044">
    <property type="entry name" value="Nucleotide-diphossugar_trans"/>
</dbReference>
<dbReference type="RefSeq" id="WP_092201764.1">
    <property type="nucleotide sequence ID" value="NZ_FOND01000015.1"/>
</dbReference>
<keyword evidence="3" id="KW-0808">Transferase</keyword>
<evidence type="ECO:0000313" key="4">
    <source>
        <dbReference type="Proteomes" id="UP000198589"/>
    </source>
</evidence>
<dbReference type="InterPro" id="IPR001173">
    <property type="entry name" value="Glyco_trans_2-like"/>
</dbReference>
<evidence type="ECO:0000313" key="3">
    <source>
        <dbReference type="EMBL" id="SFF51141.1"/>
    </source>
</evidence>
<proteinExistence type="inferred from homology"/>
<dbReference type="SUPFAM" id="SSF53448">
    <property type="entry name" value="Nucleotide-diphospho-sugar transferases"/>
    <property type="match status" value="1"/>
</dbReference>
<dbReference type="PANTHER" id="PTHR48090:SF7">
    <property type="entry name" value="RFBJ PROTEIN"/>
    <property type="match status" value="1"/>
</dbReference>
<name>A0A1I2JER4_9ACTN</name>
<dbReference type="Pfam" id="PF00535">
    <property type="entry name" value="Glycos_transf_2"/>
    <property type="match status" value="1"/>
</dbReference>
<feature type="domain" description="Glycosyltransferase 2-like" evidence="2">
    <location>
        <begin position="36"/>
        <end position="180"/>
    </location>
</feature>
<gene>
    <name evidence="3" type="ORF">SAMN05216574_115101</name>
</gene>
<accession>A0A1I2JER4</accession>
<dbReference type="CDD" id="cd04179">
    <property type="entry name" value="DPM_DPG-synthase_like"/>
    <property type="match status" value="1"/>
</dbReference>
<dbReference type="GO" id="GO:0016740">
    <property type="term" value="F:transferase activity"/>
    <property type="evidence" value="ECO:0007669"/>
    <property type="project" value="UniProtKB-KW"/>
</dbReference>